<evidence type="ECO:0000256" key="1">
    <source>
        <dbReference type="SAM" id="MobiDB-lite"/>
    </source>
</evidence>
<dbReference type="EMBL" id="AZFN01000005">
    <property type="protein sequence ID" value="KRM03118.1"/>
    <property type="molecule type" value="Genomic_DNA"/>
</dbReference>
<dbReference type="Proteomes" id="UP000051739">
    <property type="component" value="Unassembled WGS sequence"/>
</dbReference>
<dbReference type="RefSeq" id="WP_056936889.1">
    <property type="nucleotide sequence ID" value="NZ_AZFN01000005.1"/>
</dbReference>
<sequence length="219" mass="24250">MENIIVALVLWVLGGLIIWKLILPDWNKKKRVRAILWGFVAFTFIIDGFVGITGNYENTNSSSENTSSSSKISSKQSQSSNKASSKSSSKKGSESKANKALEKWLEQDQEWAYGKLDSDGNSTDSGEPQSQFNWSTHIQKMTYSKNDHLSIYFFDSQSLSKTEKDEIVSSARNSAIAALMDAGVIDDDEASDGLSVTVYQGNKIIGTSKILNKNEILWD</sequence>
<comment type="caution">
    <text evidence="3">The sequence shown here is derived from an EMBL/GenBank/DDBJ whole genome shotgun (WGS) entry which is preliminary data.</text>
</comment>
<keyword evidence="2" id="KW-0812">Transmembrane</keyword>
<protein>
    <submittedName>
        <fullName evidence="3">Uncharacterized protein</fullName>
    </submittedName>
</protein>
<keyword evidence="2" id="KW-0472">Membrane</keyword>
<evidence type="ECO:0000313" key="3">
    <source>
        <dbReference type="EMBL" id="KRM03118.1"/>
    </source>
</evidence>
<name>A0A0R1VCA5_9LACO</name>
<keyword evidence="4" id="KW-1185">Reference proteome</keyword>
<accession>A0A0R1VCA5</accession>
<evidence type="ECO:0000313" key="4">
    <source>
        <dbReference type="Proteomes" id="UP000051739"/>
    </source>
</evidence>
<organism evidence="3 4">
    <name type="scientific">Limosilactobacillus gastricus DSM 16045</name>
    <dbReference type="NCBI Taxonomy" id="1423749"/>
    <lineage>
        <taxon>Bacteria</taxon>
        <taxon>Bacillati</taxon>
        <taxon>Bacillota</taxon>
        <taxon>Bacilli</taxon>
        <taxon>Lactobacillales</taxon>
        <taxon>Lactobacillaceae</taxon>
        <taxon>Limosilactobacillus</taxon>
    </lineage>
</organism>
<dbReference type="PATRIC" id="fig|1423749.3.peg.1458"/>
<dbReference type="AlphaFoldDB" id="A0A0R1VCA5"/>
<keyword evidence="2" id="KW-1133">Transmembrane helix</keyword>
<reference evidence="3 4" key="1">
    <citation type="journal article" date="2015" name="Genome Announc.">
        <title>Expanding the biotechnology potential of lactobacilli through comparative genomics of 213 strains and associated genera.</title>
        <authorList>
            <person name="Sun Z."/>
            <person name="Harris H.M."/>
            <person name="McCann A."/>
            <person name="Guo C."/>
            <person name="Argimon S."/>
            <person name="Zhang W."/>
            <person name="Yang X."/>
            <person name="Jeffery I.B."/>
            <person name="Cooney J.C."/>
            <person name="Kagawa T.F."/>
            <person name="Liu W."/>
            <person name="Song Y."/>
            <person name="Salvetti E."/>
            <person name="Wrobel A."/>
            <person name="Rasinkangas P."/>
            <person name="Parkhill J."/>
            <person name="Rea M.C."/>
            <person name="O'Sullivan O."/>
            <person name="Ritari J."/>
            <person name="Douillard F.P."/>
            <person name="Paul Ross R."/>
            <person name="Yang R."/>
            <person name="Briner A.E."/>
            <person name="Felis G.E."/>
            <person name="de Vos W.M."/>
            <person name="Barrangou R."/>
            <person name="Klaenhammer T.R."/>
            <person name="Caufield P.W."/>
            <person name="Cui Y."/>
            <person name="Zhang H."/>
            <person name="O'Toole P.W."/>
        </authorList>
    </citation>
    <scope>NUCLEOTIDE SEQUENCE [LARGE SCALE GENOMIC DNA]</scope>
    <source>
        <strain evidence="3 4">DSM 16045</strain>
    </source>
</reference>
<feature type="transmembrane region" description="Helical" evidence="2">
    <location>
        <begin position="6"/>
        <end position="23"/>
    </location>
</feature>
<feature type="region of interest" description="Disordered" evidence="1">
    <location>
        <begin position="60"/>
        <end position="99"/>
    </location>
</feature>
<proteinExistence type="predicted"/>
<evidence type="ECO:0000256" key="2">
    <source>
        <dbReference type="SAM" id="Phobius"/>
    </source>
</evidence>
<gene>
    <name evidence="3" type="ORF">FC60_GL001414</name>
</gene>
<feature type="transmembrane region" description="Helical" evidence="2">
    <location>
        <begin position="35"/>
        <end position="56"/>
    </location>
</feature>
<feature type="compositionally biased region" description="Low complexity" evidence="1">
    <location>
        <begin position="60"/>
        <end position="87"/>
    </location>
</feature>